<keyword evidence="3" id="KW-1185">Reference proteome</keyword>
<proteinExistence type="predicted"/>
<feature type="region of interest" description="Disordered" evidence="1">
    <location>
        <begin position="17"/>
        <end position="36"/>
    </location>
</feature>
<protein>
    <submittedName>
        <fullName evidence="2">Uncharacterized protein</fullName>
    </submittedName>
</protein>
<organism evidence="2 3">
    <name type="scientific">Limnoglobus roseus</name>
    <dbReference type="NCBI Taxonomy" id="2598579"/>
    <lineage>
        <taxon>Bacteria</taxon>
        <taxon>Pseudomonadati</taxon>
        <taxon>Planctomycetota</taxon>
        <taxon>Planctomycetia</taxon>
        <taxon>Gemmatales</taxon>
        <taxon>Gemmataceae</taxon>
        <taxon>Limnoglobus</taxon>
    </lineage>
</organism>
<gene>
    <name evidence="2" type="ORF">PX52LOC_02422</name>
</gene>
<name>A0A5C1A845_9BACT</name>
<feature type="compositionally biased region" description="Basic and acidic residues" evidence="1">
    <location>
        <begin position="17"/>
        <end position="30"/>
    </location>
</feature>
<dbReference type="Proteomes" id="UP000324974">
    <property type="component" value="Chromosome"/>
</dbReference>
<reference evidence="3" key="1">
    <citation type="submission" date="2019-08" db="EMBL/GenBank/DDBJ databases">
        <title>Limnoglobus roseus gen. nov., sp. nov., a novel freshwater planctomycete with a giant genome from the family Gemmataceae.</title>
        <authorList>
            <person name="Kulichevskaya I.S."/>
            <person name="Naumoff D.G."/>
            <person name="Miroshnikov K."/>
            <person name="Ivanova A."/>
            <person name="Philippov D.A."/>
            <person name="Hakobyan A."/>
            <person name="Rijpstra I.C."/>
            <person name="Sinninghe Damste J.S."/>
            <person name="Liesack W."/>
            <person name="Dedysh S.N."/>
        </authorList>
    </citation>
    <scope>NUCLEOTIDE SEQUENCE [LARGE SCALE GENOMIC DNA]</scope>
    <source>
        <strain evidence="3">PX52</strain>
    </source>
</reference>
<dbReference type="AlphaFoldDB" id="A0A5C1A845"/>
<evidence type="ECO:0000313" key="3">
    <source>
        <dbReference type="Proteomes" id="UP000324974"/>
    </source>
</evidence>
<feature type="region of interest" description="Disordered" evidence="1">
    <location>
        <begin position="138"/>
        <end position="162"/>
    </location>
</feature>
<dbReference type="KEGG" id="lrs:PX52LOC_02422"/>
<feature type="region of interest" description="Disordered" evidence="1">
    <location>
        <begin position="73"/>
        <end position="95"/>
    </location>
</feature>
<evidence type="ECO:0000313" key="2">
    <source>
        <dbReference type="EMBL" id="QEL15499.1"/>
    </source>
</evidence>
<accession>A0A5C1A845</accession>
<dbReference type="EMBL" id="CP042425">
    <property type="protein sequence ID" value="QEL15499.1"/>
    <property type="molecule type" value="Genomic_DNA"/>
</dbReference>
<sequence>MIVRRLRGPFAAEIAGRHSSESCQHMEKTRHGTPTPAASFSANVMRGSSRPPAGPCGLQVDMVTLAVEAKEKPKPRTSVFEPGHVAPPGDCSGGGKPIVGHVLPQRSAREMTQAAEVFTSTACVAGILRDSQRVSISGAGGIGTPHENASKRELLDPGGAKSGAPAMLDPSLTFIIDAWECLPDPIKAGILAIVRAAGR</sequence>
<evidence type="ECO:0000256" key="1">
    <source>
        <dbReference type="SAM" id="MobiDB-lite"/>
    </source>
</evidence>